<evidence type="ECO:0000313" key="2">
    <source>
        <dbReference type="Proteomes" id="UP000642265"/>
    </source>
</evidence>
<organism evidence="1 2">
    <name type="scientific">Brucella anthropi</name>
    <name type="common">Ochrobactrum anthropi</name>
    <dbReference type="NCBI Taxonomy" id="529"/>
    <lineage>
        <taxon>Bacteria</taxon>
        <taxon>Pseudomonadati</taxon>
        <taxon>Pseudomonadota</taxon>
        <taxon>Alphaproteobacteria</taxon>
        <taxon>Hyphomicrobiales</taxon>
        <taxon>Brucellaceae</taxon>
        <taxon>Brucella/Ochrobactrum group</taxon>
        <taxon>Brucella</taxon>
    </lineage>
</organism>
<proteinExistence type="predicted"/>
<sequence length="64" mass="7099">MANIIVKIVLLTFLLSGCVTSGSFCKIAKPIRLTDQTVDQLTDREVEQALSHNLKGQKLCGWRP</sequence>
<dbReference type="Proteomes" id="UP000642265">
    <property type="component" value="Unassembled WGS sequence"/>
</dbReference>
<gene>
    <name evidence="1" type="ORF">IH622_13725</name>
</gene>
<evidence type="ECO:0008006" key="3">
    <source>
        <dbReference type="Google" id="ProtNLM"/>
    </source>
</evidence>
<comment type="caution">
    <text evidence="1">The sequence shown here is derived from an EMBL/GenBank/DDBJ whole genome shotgun (WGS) entry which is preliminary data.</text>
</comment>
<evidence type="ECO:0000313" key="1">
    <source>
        <dbReference type="EMBL" id="MBE0561857.1"/>
    </source>
</evidence>
<accession>A0A8I0N5A0</accession>
<protein>
    <recommendedName>
        <fullName evidence="3">Lipoprotein</fullName>
    </recommendedName>
</protein>
<dbReference type="PROSITE" id="PS51257">
    <property type="entry name" value="PROKAR_LIPOPROTEIN"/>
    <property type="match status" value="1"/>
</dbReference>
<reference evidence="1" key="1">
    <citation type="submission" date="2020-09" db="EMBL/GenBank/DDBJ databases">
        <authorList>
            <person name="Dalcin Martins P."/>
        </authorList>
    </citation>
    <scope>NUCLEOTIDE SEQUENCE</scope>
    <source>
        <strain evidence="1">MAG47</strain>
    </source>
</reference>
<dbReference type="EMBL" id="JACZKO010000038">
    <property type="protein sequence ID" value="MBE0561857.1"/>
    <property type="molecule type" value="Genomic_DNA"/>
</dbReference>
<name>A0A8I0N5A0_BRUAN</name>
<dbReference type="AlphaFoldDB" id="A0A8I0N5A0"/>
<reference evidence="1" key="2">
    <citation type="submission" date="2020-10" db="EMBL/GenBank/DDBJ databases">
        <title>Enrichment of novel Verrucomicrobia, Bacteroidetes and Krumholzibacteria in an oxygen-limited, methane- and iron-fed bioreactor inoculated with Bothnian Sea sediments.</title>
        <authorList>
            <person name="Martins P.D."/>
            <person name="de Jong A."/>
            <person name="Lenstra W.K."/>
            <person name="van Helmond N.A.G.M."/>
            <person name="Slomp C.P."/>
            <person name="Jetten M.S.M."/>
            <person name="Welte C.U."/>
            <person name="Rasigraf O."/>
        </authorList>
    </citation>
    <scope>NUCLEOTIDE SEQUENCE</scope>
    <source>
        <strain evidence="1">MAG47</strain>
    </source>
</reference>